<comment type="caution">
    <text evidence="1">The sequence shown here is derived from an EMBL/GenBank/DDBJ whole genome shotgun (WGS) entry which is preliminary data.</text>
</comment>
<dbReference type="EMBL" id="REGN01001907">
    <property type="protein sequence ID" value="RNA31719.1"/>
    <property type="molecule type" value="Genomic_DNA"/>
</dbReference>
<accession>A0A3M7S7Q3</accession>
<reference evidence="1 2" key="1">
    <citation type="journal article" date="2018" name="Sci. Rep.">
        <title>Genomic signatures of local adaptation to the degree of environmental predictability in rotifers.</title>
        <authorList>
            <person name="Franch-Gras L."/>
            <person name="Hahn C."/>
            <person name="Garcia-Roger E.M."/>
            <person name="Carmona M.J."/>
            <person name="Serra M."/>
            <person name="Gomez A."/>
        </authorList>
    </citation>
    <scope>NUCLEOTIDE SEQUENCE [LARGE SCALE GENOMIC DNA]</scope>
    <source>
        <strain evidence="1">HYR1</strain>
    </source>
</reference>
<dbReference type="Proteomes" id="UP000276133">
    <property type="component" value="Unassembled WGS sequence"/>
</dbReference>
<evidence type="ECO:0000313" key="2">
    <source>
        <dbReference type="Proteomes" id="UP000276133"/>
    </source>
</evidence>
<proteinExistence type="predicted"/>
<sequence>MVKCLTKLFLENSIIYVIEKSSIGLLKIIKNHIASFFEALGTSRKTWSQADQLEHRALESVIGTPLLTVQQSSKD</sequence>
<organism evidence="1 2">
    <name type="scientific">Brachionus plicatilis</name>
    <name type="common">Marine rotifer</name>
    <name type="synonym">Brachionus muelleri</name>
    <dbReference type="NCBI Taxonomy" id="10195"/>
    <lineage>
        <taxon>Eukaryota</taxon>
        <taxon>Metazoa</taxon>
        <taxon>Spiralia</taxon>
        <taxon>Gnathifera</taxon>
        <taxon>Rotifera</taxon>
        <taxon>Eurotatoria</taxon>
        <taxon>Monogononta</taxon>
        <taxon>Pseudotrocha</taxon>
        <taxon>Ploima</taxon>
        <taxon>Brachionidae</taxon>
        <taxon>Brachionus</taxon>
    </lineage>
</organism>
<protein>
    <submittedName>
        <fullName evidence="1">Uncharacterized protein</fullName>
    </submittedName>
</protein>
<gene>
    <name evidence="1" type="ORF">BpHYR1_004652</name>
</gene>
<dbReference type="AlphaFoldDB" id="A0A3M7S7Q3"/>
<name>A0A3M7S7Q3_BRAPC</name>
<evidence type="ECO:0000313" key="1">
    <source>
        <dbReference type="EMBL" id="RNA31719.1"/>
    </source>
</evidence>
<keyword evidence="2" id="KW-1185">Reference proteome</keyword>